<reference evidence="9" key="1">
    <citation type="submission" date="2016-11" db="EMBL/GenBank/DDBJ databases">
        <title>The genome of Nicotiana attenuata.</title>
        <authorList>
            <person name="Xu S."/>
            <person name="Brockmoeller T."/>
            <person name="Gaquerel E."/>
            <person name="Navarro A."/>
            <person name="Kuhl H."/>
            <person name="Gase K."/>
            <person name="Ling Z."/>
            <person name="Zhou W."/>
            <person name="Kreitzer C."/>
            <person name="Stanke M."/>
            <person name="Tang H."/>
            <person name="Lyons E."/>
            <person name="Pandey P."/>
            <person name="Pandey S.P."/>
            <person name="Timmermann B."/>
            <person name="Baldwin I.T."/>
        </authorList>
    </citation>
    <scope>NUCLEOTIDE SEQUENCE [LARGE SCALE GENOMIC DNA]</scope>
    <source>
        <strain evidence="9">UT</strain>
    </source>
</reference>
<dbReference type="AlphaFoldDB" id="A0A1J6K6Z6"/>
<feature type="transmembrane region" description="Helical" evidence="7">
    <location>
        <begin position="311"/>
        <end position="331"/>
    </location>
</feature>
<feature type="transmembrane region" description="Helical" evidence="7">
    <location>
        <begin position="55"/>
        <end position="75"/>
    </location>
</feature>
<dbReference type="OrthoDB" id="1261840at2759"/>
<dbReference type="GO" id="GO:0015179">
    <property type="term" value="F:L-amino acid transmembrane transporter activity"/>
    <property type="evidence" value="ECO:0007669"/>
    <property type="project" value="TreeGrafter"/>
</dbReference>
<feature type="transmembrane region" description="Helical" evidence="7">
    <location>
        <begin position="370"/>
        <end position="392"/>
    </location>
</feature>
<evidence type="ECO:0000256" key="2">
    <source>
        <dbReference type="ARBA" id="ARBA00022692"/>
    </source>
</evidence>
<keyword evidence="10" id="KW-1185">Reference proteome</keyword>
<evidence type="ECO:0000256" key="1">
    <source>
        <dbReference type="ARBA" id="ARBA00004141"/>
    </source>
</evidence>
<evidence type="ECO:0000313" key="9">
    <source>
        <dbReference type="EMBL" id="OIT25882.1"/>
    </source>
</evidence>
<feature type="domain" description="Amino acid transporter transmembrane" evidence="8">
    <location>
        <begin position="24"/>
        <end position="311"/>
    </location>
</feature>
<keyword evidence="3" id="KW-0813">Transport</keyword>
<feature type="region of interest" description="Disordered" evidence="6">
    <location>
        <begin position="1"/>
        <end position="23"/>
    </location>
</feature>
<evidence type="ECO:0000313" key="10">
    <source>
        <dbReference type="Proteomes" id="UP000187609"/>
    </source>
</evidence>
<dbReference type="InterPro" id="IPR013057">
    <property type="entry name" value="AA_transpt_TM"/>
</dbReference>
<dbReference type="Pfam" id="PF01490">
    <property type="entry name" value="Aa_trans"/>
    <property type="match status" value="1"/>
</dbReference>
<keyword evidence="2 7" id="KW-0812">Transmembrane</keyword>
<dbReference type="PANTHER" id="PTHR22950">
    <property type="entry name" value="AMINO ACID TRANSPORTER"/>
    <property type="match status" value="1"/>
</dbReference>
<feature type="transmembrane region" description="Helical" evidence="7">
    <location>
        <begin position="337"/>
        <end position="358"/>
    </location>
</feature>
<dbReference type="KEGG" id="nau:109215793"/>
<feature type="transmembrane region" description="Helical" evidence="7">
    <location>
        <begin position="287"/>
        <end position="304"/>
    </location>
</feature>
<sequence>MDSNSMERIESQNQIPQSEDPSKGTSFFRTCLNGVNALSGVGILSVPYALSEGGWLSLIILLLVAILCCYTGLLLQKCMSASQTINTYADIGQFAFGKKGKIIISTFMYLELYLVAVEFLMLEGDNLQKLFPNANIHVGDLKIGGKETFVMLAALIILPTTWLRSLGLLAYVSLGGVLASILLVCVVFWVGAVDGVGFQEKGILWKWSGLATAVSMFTFCYCGHAVFPTLGNSMKDKSQFPKVLLLCFILSTITYGSMAIIGYLMYGQKLLSQVTLNLPTGKVSSKIAIYTATINPITKYALIVSPIITVLVIRTVLVISTVIVALVVPFFEYVMTFIGAFTGISLSILFPCICYLKIRKPYSRSVGIEVIFIGVIIVLGSFVAIYGTYVSLKNIISHVQQK</sequence>
<dbReference type="OMA" id="ILCCYTG"/>
<dbReference type="GO" id="GO:0005774">
    <property type="term" value="C:vacuolar membrane"/>
    <property type="evidence" value="ECO:0007669"/>
    <property type="project" value="TreeGrafter"/>
</dbReference>
<dbReference type="SMR" id="A0A1J6K6Z6"/>
<feature type="compositionally biased region" description="Polar residues" evidence="6">
    <location>
        <begin position="11"/>
        <end position="23"/>
    </location>
</feature>
<feature type="transmembrane region" description="Helical" evidence="7">
    <location>
        <begin position="210"/>
        <end position="231"/>
    </location>
</feature>
<feature type="transmembrane region" description="Helical" evidence="7">
    <location>
        <begin position="31"/>
        <end position="49"/>
    </location>
</feature>
<name>A0A1J6K6Z6_NICAT</name>
<comment type="caution">
    <text evidence="9">The sequence shown here is derived from an EMBL/GenBank/DDBJ whole genome shotgun (WGS) entry which is preliminary data.</text>
</comment>
<dbReference type="PANTHER" id="PTHR22950:SF698">
    <property type="entry name" value="AMINO ACID TRANSPORTER TRANSMEMBRANE DOMAIN-CONTAINING PROTEIN"/>
    <property type="match status" value="1"/>
</dbReference>
<keyword evidence="3" id="KW-0029">Amino-acid transport</keyword>
<proteinExistence type="predicted"/>
<feature type="transmembrane region" description="Helical" evidence="7">
    <location>
        <begin position="102"/>
        <end position="121"/>
    </location>
</feature>
<evidence type="ECO:0000256" key="7">
    <source>
        <dbReference type="SAM" id="Phobius"/>
    </source>
</evidence>
<evidence type="ECO:0000256" key="6">
    <source>
        <dbReference type="SAM" id="MobiDB-lite"/>
    </source>
</evidence>
<feature type="transmembrane region" description="Helical" evidence="7">
    <location>
        <begin position="141"/>
        <end position="161"/>
    </location>
</feature>
<evidence type="ECO:0000256" key="3">
    <source>
        <dbReference type="ARBA" id="ARBA00022970"/>
    </source>
</evidence>
<gene>
    <name evidence="9" type="primary">ANT1_1</name>
    <name evidence="9" type="ORF">A4A49_39471</name>
</gene>
<dbReference type="Gramene" id="OIT25882">
    <property type="protein sequence ID" value="OIT25882"/>
    <property type="gene ID" value="A4A49_39471"/>
</dbReference>
<keyword evidence="4 7" id="KW-1133">Transmembrane helix</keyword>
<feature type="compositionally biased region" description="Basic and acidic residues" evidence="6">
    <location>
        <begin position="1"/>
        <end position="10"/>
    </location>
</feature>
<dbReference type="EMBL" id="MJEQ01003001">
    <property type="protein sequence ID" value="OIT25882.1"/>
    <property type="molecule type" value="Genomic_DNA"/>
</dbReference>
<dbReference type="Proteomes" id="UP000187609">
    <property type="component" value="Unassembled WGS sequence"/>
</dbReference>
<keyword evidence="5 7" id="KW-0472">Membrane</keyword>
<feature type="transmembrane region" description="Helical" evidence="7">
    <location>
        <begin position="168"/>
        <end position="190"/>
    </location>
</feature>
<accession>A0A1J6K6Z6</accession>
<comment type="subcellular location">
    <subcellularLocation>
        <location evidence="1">Membrane</location>
        <topology evidence="1">Multi-pass membrane protein</topology>
    </subcellularLocation>
</comment>
<protein>
    <submittedName>
        <fullName evidence="9">Amino acid transporter ant1</fullName>
    </submittedName>
</protein>
<evidence type="ECO:0000259" key="8">
    <source>
        <dbReference type="Pfam" id="PF01490"/>
    </source>
</evidence>
<dbReference type="GeneID" id="109215793"/>
<dbReference type="Gene3D" id="1.20.1740.10">
    <property type="entry name" value="Amino acid/polyamine transporter I"/>
    <property type="match status" value="1"/>
</dbReference>
<organism evidence="9 10">
    <name type="scientific">Nicotiana attenuata</name>
    <name type="common">Coyote tobacco</name>
    <dbReference type="NCBI Taxonomy" id="49451"/>
    <lineage>
        <taxon>Eukaryota</taxon>
        <taxon>Viridiplantae</taxon>
        <taxon>Streptophyta</taxon>
        <taxon>Embryophyta</taxon>
        <taxon>Tracheophyta</taxon>
        <taxon>Spermatophyta</taxon>
        <taxon>Magnoliopsida</taxon>
        <taxon>eudicotyledons</taxon>
        <taxon>Gunneridae</taxon>
        <taxon>Pentapetalae</taxon>
        <taxon>asterids</taxon>
        <taxon>lamiids</taxon>
        <taxon>Solanales</taxon>
        <taxon>Solanaceae</taxon>
        <taxon>Nicotianoideae</taxon>
        <taxon>Nicotianeae</taxon>
        <taxon>Nicotiana</taxon>
    </lineage>
</organism>
<evidence type="ECO:0000256" key="4">
    <source>
        <dbReference type="ARBA" id="ARBA00022989"/>
    </source>
</evidence>
<evidence type="ECO:0000256" key="5">
    <source>
        <dbReference type="ARBA" id="ARBA00023136"/>
    </source>
</evidence>
<feature type="transmembrane region" description="Helical" evidence="7">
    <location>
        <begin position="243"/>
        <end position="267"/>
    </location>
</feature>